<dbReference type="SUPFAM" id="SSF57850">
    <property type="entry name" value="RING/U-box"/>
    <property type="match status" value="4"/>
</dbReference>
<sequence>MDVQDSTSSTASLKDEIFESNFLEQCDEIVALESIYNSGENEKIKVLTQAKKDKNQLFNLLITVCPLPIADEIQVEVVLPLDPDVNDMAAAAPVDLSSLKLPANVQLLRSLSGQKFLCSFSVKYLSPLYLLVTFPASYPSKDAPHFDLQCPWLSKTQIDCIGQVLEMLWAEGSQMPIIYTWVNWLENNLISHLEIQDLLVIQPELDGHKNEKLMSSLTDVVPWYEDIGEVIATMKRYNQQQMDIEFCQSTHECHVCYQEKLGHQFFRMHECPHTFCHECMAEFCELHVKDGTVEALRCPDRECSAIVPPYIVQAVLGQDDYMRWEQLLLQKTLDAMSDTVYCPRCNSLVIAEAEEELHLAHCTACYFSFCTLCNHGWHQGRECQTDEELLNNMDQHKNVDGLNPAQFAKYRELRRKLQEEIEAKNLIKNKTQDCPHCRAKVEKIGGCNKMTCRCGKSFCWLCKKKIEDYSHFQKGCQLFPGVEAVAPVAPVRRPPDAVLRIQAQLEVNPELGVNRTYCPTCKQINLKGADHNNHIKCWNCKSNFCFSCKSRITGSIGAHFAGPCVQHT</sequence>
<evidence type="ECO:0000313" key="15">
    <source>
        <dbReference type="Proteomes" id="UP001165740"/>
    </source>
</evidence>
<evidence type="ECO:0000256" key="8">
    <source>
        <dbReference type="ARBA" id="ARBA00022786"/>
    </source>
</evidence>
<evidence type="ECO:0000259" key="13">
    <source>
        <dbReference type="PROSITE" id="PS50908"/>
    </source>
</evidence>
<dbReference type="GO" id="GO:0008270">
    <property type="term" value="F:zinc ion binding"/>
    <property type="evidence" value="ECO:0007669"/>
    <property type="project" value="UniProtKB-KW"/>
</dbReference>
<evidence type="ECO:0000313" key="16">
    <source>
        <dbReference type="RefSeq" id="XP_055884645.1"/>
    </source>
</evidence>
<dbReference type="Gene3D" id="3.10.110.10">
    <property type="entry name" value="Ubiquitin Conjugating Enzyme"/>
    <property type="match status" value="1"/>
</dbReference>
<dbReference type="Pfam" id="PF05773">
    <property type="entry name" value="RWD"/>
    <property type="match status" value="1"/>
</dbReference>
<dbReference type="SMART" id="SM00647">
    <property type="entry name" value="IBR"/>
    <property type="match status" value="3"/>
</dbReference>
<dbReference type="PANTHER" id="PTHR11685">
    <property type="entry name" value="RBR FAMILY RING FINGER AND IBR DOMAIN-CONTAINING"/>
    <property type="match status" value="1"/>
</dbReference>
<keyword evidence="8" id="KW-0833">Ubl conjugation pathway</keyword>
<gene>
    <name evidence="16" type="primary">LOC106077333</name>
</gene>
<proteinExistence type="inferred from homology"/>
<evidence type="ECO:0000256" key="2">
    <source>
        <dbReference type="ARBA" id="ARBA00004906"/>
    </source>
</evidence>
<dbReference type="AlphaFoldDB" id="A0A9W3ABK7"/>
<dbReference type="GeneID" id="106077333"/>
<name>A0A9W3ABK7_BIOGL</name>
<dbReference type="PROSITE" id="PS51873">
    <property type="entry name" value="TRIAD"/>
    <property type="match status" value="1"/>
</dbReference>
<evidence type="ECO:0000256" key="9">
    <source>
        <dbReference type="ARBA" id="ARBA00022833"/>
    </source>
</evidence>
<reference evidence="16" key="1">
    <citation type="submission" date="2025-08" db="UniProtKB">
        <authorList>
            <consortium name="RefSeq"/>
        </authorList>
    </citation>
    <scope>IDENTIFICATION</scope>
</reference>
<comment type="similarity">
    <text evidence="10">Belongs to the RBR family. RNF14 subfamily.</text>
</comment>
<dbReference type="RefSeq" id="XP_055884645.1">
    <property type="nucleotide sequence ID" value="XM_056028670.1"/>
</dbReference>
<evidence type="ECO:0000256" key="1">
    <source>
        <dbReference type="ARBA" id="ARBA00001798"/>
    </source>
</evidence>
<protein>
    <recommendedName>
        <fullName evidence="3">RBR-type E3 ubiquitin transferase</fullName>
        <ecNumber evidence="3">2.3.2.31</ecNumber>
    </recommendedName>
</protein>
<dbReference type="PROSITE" id="PS50908">
    <property type="entry name" value="RWD"/>
    <property type="match status" value="1"/>
</dbReference>
<dbReference type="Pfam" id="PF01485">
    <property type="entry name" value="IBR"/>
    <property type="match status" value="2"/>
</dbReference>
<dbReference type="Gene3D" id="2.20.25.20">
    <property type="match status" value="1"/>
</dbReference>
<dbReference type="CDD" id="cd23820">
    <property type="entry name" value="RWD_RNF14"/>
    <property type="match status" value="1"/>
</dbReference>
<dbReference type="Proteomes" id="UP001165740">
    <property type="component" value="Chromosome 5"/>
</dbReference>
<evidence type="ECO:0000256" key="4">
    <source>
        <dbReference type="ARBA" id="ARBA00022679"/>
    </source>
</evidence>
<dbReference type="OrthoDB" id="1431934at2759"/>
<keyword evidence="6" id="KW-0677">Repeat</keyword>
<keyword evidence="9" id="KW-0862">Zinc</keyword>
<keyword evidence="4" id="KW-0808">Transferase</keyword>
<keyword evidence="7 11" id="KW-0863">Zinc-finger</keyword>
<dbReference type="OMA" id="DFIRLPC"/>
<feature type="domain" description="RING-type" evidence="12">
    <location>
        <begin position="253"/>
        <end position="299"/>
    </location>
</feature>
<comment type="catalytic activity">
    <reaction evidence="1">
        <text>[E2 ubiquitin-conjugating enzyme]-S-ubiquitinyl-L-cysteine + [acceptor protein]-L-lysine = [E2 ubiquitin-conjugating enzyme]-L-cysteine + [acceptor protein]-N(6)-ubiquitinyl-L-lysine.</text>
        <dbReference type="EC" id="2.3.2.31"/>
    </reaction>
</comment>
<evidence type="ECO:0000256" key="5">
    <source>
        <dbReference type="ARBA" id="ARBA00022723"/>
    </source>
</evidence>
<evidence type="ECO:0000256" key="11">
    <source>
        <dbReference type="PROSITE-ProRule" id="PRU00175"/>
    </source>
</evidence>
<keyword evidence="5" id="KW-0479">Metal-binding</keyword>
<dbReference type="CDD" id="cd20341">
    <property type="entry name" value="BRcat_RBR_RNF14"/>
    <property type="match status" value="1"/>
</dbReference>
<dbReference type="InterPro" id="IPR002867">
    <property type="entry name" value="IBR_dom"/>
</dbReference>
<comment type="pathway">
    <text evidence="2">Protein modification; protein ubiquitination.</text>
</comment>
<dbReference type="InterPro" id="IPR006575">
    <property type="entry name" value="RWD_dom"/>
</dbReference>
<accession>A0A9W3ABK7</accession>
<feature type="domain" description="RING-type" evidence="14">
    <location>
        <begin position="249"/>
        <end position="482"/>
    </location>
</feature>
<evidence type="ECO:0000256" key="3">
    <source>
        <dbReference type="ARBA" id="ARBA00012251"/>
    </source>
</evidence>
<dbReference type="FunFam" id="3.30.40.10:FF:000358">
    <property type="entry name" value="RBR-type E3 ubiquitin transferase"/>
    <property type="match status" value="1"/>
</dbReference>
<dbReference type="PROSITE" id="PS50089">
    <property type="entry name" value="ZF_RING_2"/>
    <property type="match status" value="1"/>
</dbReference>
<dbReference type="GO" id="GO:0061630">
    <property type="term" value="F:ubiquitin protein ligase activity"/>
    <property type="evidence" value="ECO:0007669"/>
    <property type="project" value="UniProtKB-EC"/>
</dbReference>
<dbReference type="CDD" id="cd20354">
    <property type="entry name" value="Rcat_RBR_RNF14"/>
    <property type="match status" value="1"/>
</dbReference>
<dbReference type="InterPro" id="IPR047548">
    <property type="entry name" value="Rcat_RBR_RNF14"/>
</dbReference>
<dbReference type="Gene3D" id="3.30.40.10">
    <property type="entry name" value="Zinc/RING finger domain, C3HC4 (zinc finger)"/>
    <property type="match status" value="1"/>
</dbReference>
<dbReference type="InterPro" id="IPR013083">
    <property type="entry name" value="Znf_RING/FYVE/PHD"/>
</dbReference>
<dbReference type="EC" id="2.3.2.31" evidence="3"/>
<organism evidence="15 16">
    <name type="scientific">Biomphalaria glabrata</name>
    <name type="common">Bloodfluke planorb</name>
    <name type="synonym">Freshwater snail</name>
    <dbReference type="NCBI Taxonomy" id="6526"/>
    <lineage>
        <taxon>Eukaryota</taxon>
        <taxon>Metazoa</taxon>
        <taxon>Spiralia</taxon>
        <taxon>Lophotrochozoa</taxon>
        <taxon>Mollusca</taxon>
        <taxon>Gastropoda</taxon>
        <taxon>Heterobranchia</taxon>
        <taxon>Euthyneura</taxon>
        <taxon>Panpulmonata</taxon>
        <taxon>Hygrophila</taxon>
        <taxon>Lymnaeoidea</taxon>
        <taxon>Planorbidae</taxon>
        <taxon>Biomphalaria</taxon>
    </lineage>
</organism>
<dbReference type="SUPFAM" id="SSF54495">
    <property type="entry name" value="UBC-like"/>
    <property type="match status" value="1"/>
</dbReference>
<dbReference type="InterPro" id="IPR016135">
    <property type="entry name" value="UBQ-conjugating_enzyme/RWD"/>
</dbReference>
<evidence type="ECO:0000256" key="6">
    <source>
        <dbReference type="ARBA" id="ARBA00022737"/>
    </source>
</evidence>
<evidence type="ECO:0000259" key="14">
    <source>
        <dbReference type="PROSITE" id="PS51873"/>
    </source>
</evidence>
<evidence type="ECO:0000256" key="7">
    <source>
        <dbReference type="ARBA" id="ARBA00022771"/>
    </source>
</evidence>
<dbReference type="Pfam" id="PF26200">
    <property type="entry name" value="Rcat_RNF216"/>
    <property type="match status" value="1"/>
</dbReference>
<evidence type="ECO:0000259" key="12">
    <source>
        <dbReference type="PROSITE" id="PS50089"/>
    </source>
</evidence>
<dbReference type="Gene3D" id="1.20.120.1750">
    <property type="match status" value="1"/>
</dbReference>
<dbReference type="PROSITE" id="PS00518">
    <property type="entry name" value="ZF_RING_1"/>
    <property type="match status" value="1"/>
</dbReference>
<dbReference type="InterPro" id="IPR001841">
    <property type="entry name" value="Znf_RING"/>
</dbReference>
<dbReference type="InterPro" id="IPR031127">
    <property type="entry name" value="E3_UB_ligase_RBR"/>
</dbReference>
<dbReference type="InterPro" id="IPR044066">
    <property type="entry name" value="TRIAD_supradom"/>
</dbReference>
<feature type="domain" description="RWD" evidence="13">
    <location>
        <begin position="27"/>
        <end position="192"/>
    </location>
</feature>
<dbReference type="InterPro" id="IPR017907">
    <property type="entry name" value="Znf_RING_CS"/>
</dbReference>
<evidence type="ECO:0000256" key="10">
    <source>
        <dbReference type="ARBA" id="ARBA00044508"/>
    </source>
</evidence>
<dbReference type="GO" id="GO:0016567">
    <property type="term" value="P:protein ubiquitination"/>
    <property type="evidence" value="ECO:0007669"/>
    <property type="project" value="InterPro"/>
</dbReference>
<keyword evidence="15" id="KW-1185">Reference proteome</keyword>